<dbReference type="AlphaFoldDB" id="A0A9D1I4J9"/>
<sequence length="71" mass="8564">MSIYFGEVVVRNNDGAKFEVREFPFAQGKYEFYISKGLLSVAIADRFHDLYKQPSNVRKNHMFREYNRYFK</sequence>
<name>A0A9D1I4J9_9FIRM</name>
<comment type="caution">
    <text evidence="1">The sequence shown here is derived from an EMBL/GenBank/DDBJ whole genome shotgun (WGS) entry which is preliminary data.</text>
</comment>
<accession>A0A9D1I4J9</accession>
<evidence type="ECO:0000313" key="1">
    <source>
        <dbReference type="EMBL" id="HIU28261.1"/>
    </source>
</evidence>
<dbReference type="Proteomes" id="UP000824091">
    <property type="component" value="Unassembled WGS sequence"/>
</dbReference>
<dbReference type="EMBL" id="DVMO01000116">
    <property type="protein sequence ID" value="HIU28261.1"/>
    <property type="molecule type" value="Genomic_DNA"/>
</dbReference>
<organism evidence="1 2">
    <name type="scientific">Candidatus Fimisoma avicola</name>
    <dbReference type="NCBI Taxonomy" id="2840826"/>
    <lineage>
        <taxon>Bacteria</taxon>
        <taxon>Bacillati</taxon>
        <taxon>Bacillota</taxon>
        <taxon>Clostridia</taxon>
        <taxon>Eubacteriales</taxon>
        <taxon>Candidatus Fimisoma</taxon>
    </lineage>
</organism>
<reference evidence="1" key="2">
    <citation type="journal article" date="2021" name="PeerJ">
        <title>Extensive microbial diversity within the chicken gut microbiome revealed by metagenomics and culture.</title>
        <authorList>
            <person name="Gilroy R."/>
            <person name="Ravi A."/>
            <person name="Getino M."/>
            <person name="Pursley I."/>
            <person name="Horton D.L."/>
            <person name="Alikhan N.F."/>
            <person name="Baker D."/>
            <person name="Gharbi K."/>
            <person name="Hall N."/>
            <person name="Watson M."/>
            <person name="Adriaenssens E.M."/>
            <person name="Foster-Nyarko E."/>
            <person name="Jarju S."/>
            <person name="Secka A."/>
            <person name="Antonio M."/>
            <person name="Oren A."/>
            <person name="Chaudhuri R.R."/>
            <person name="La Ragione R."/>
            <person name="Hildebrand F."/>
            <person name="Pallen M.J."/>
        </authorList>
    </citation>
    <scope>NUCLEOTIDE SEQUENCE</scope>
    <source>
        <strain evidence="1">11300</strain>
    </source>
</reference>
<evidence type="ECO:0000313" key="2">
    <source>
        <dbReference type="Proteomes" id="UP000824091"/>
    </source>
</evidence>
<protein>
    <submittedName>
        <fullName evidence="1">Uncharacterized protein</fullName>
    </submittedName>
</protein>
<reference evidence="1" key="1">
    <citation type="submission" date="2020-10" db="EMBL/GenBank/DDBJ databases">
        <authorList>
            <person name="Gilroy R."/>
        </authorList>
    </citation>
    <scope>NUCLEOTIDE SEQUENCE</scope>
    <source>
        <strain evidence="1">11300</strain>
    </source>
</reference>
<gene>
    <name evidence="1" type="ORF">IAD16_07780</name>
</gene>
<proteinExistence type="predicted"/>